<sequence>MPIKSLFSLYPQLMACPLALVSWKGEAGQVCWEIVEWVGVVCDRPSRLSFNLLDGGLVRAGDFAVSLPDDDRLCRLRESLALRGGSSDKCLDEKLAFESSSAAEPPILAGCPVTFACSLQDARKSYGRFQVCGLVQDVRIHGREYRTDTGADVCALQPFHRRWFHATTGAEPQIS</sequence>
<protein>
    <recommendedName>
        <fullName evidence="3">Flavin reductase like domain-containing protein</fullName>
    </recommendedName>
</protein>
<dbReference type="Gene3D" id="2.30.110.10">
    <property type="entry name" value="Electron Transport, Fmn-binding Protein, Chain A"/>
    <property type="match status" value="1"/>
</dbReference>
<dbReference type="SUPFAM" id="SSF50475">
    <property type="entry name" value="FMN-binding split barrel"/>
    <property type="match status" value="1"/>
</dbReference>
<evidence type="ECO:0008006" key="3">
    <source>
        <dbReference type="Google" id="ProtNLM"/>
    </source>
</evidence>
<reference evidence="1 2" key="1">
    <citation type="submission" date="2014-12" db="EMBL/GenBank/DDBJ databases">
        <title>Genomes of Geoalkalibacter ferrihydriticus and Geoalkalibacter subterraneus, two haloalkaliphilic metal-reducing members of the Geobacteraceae.</title>
        <authorList>
            <person name="Badalamenti J.P."/>
            <person name="Torres C.I."/>
            <person name="Krajmalnik-Brown R."/>
            <person name="Bond D.R."/>
        </authorList>
    </citation>
    <scope>NUCLEOTIDE SEQUENCE [LARGE SCALE GENOMIC DNA]</scope>
    <source>
        <strain evidence="1 2">DSM 17813</strain>
    </source>
</reference>
<evidence type="ECO:0000313" key="1">
    <source>
        <dbReference type="EMBL" id="KIH78031.1"/>
    </source>
</evidence>
<keyword evidence="2" id="KW-1185">Reference proteome</keyword>
<dbReference type="AlphaFoldDB" id="A0A0C2HLN8"/>
<dbReference type="RefSeq" id="WP_040096745.1">
    <property type="nucleotide sequence ID" value="NZ_JWJD01000001.1"/>
</dbReference>
<gene>
    <name evidence="1" type="ORF">GFER_05405</name>
</gene>
<dbReference type="Proteomes" id="UP000035068">
    <property type="component" value="Unassembled WGS sequence"/>
</dbReference>
<comment type="caution">
    <text evidence="1">The sequence shown here is derived from an EMBL/GenBank/DDBJ whole genome shotgun (WGS) entry which is preliminary data.</text>
</comment>
<dbReference type="EMBL" id="JWJD01000001">
    <property type="protein sequence ID" value="KIH78031.1"/>
    <property type="molecule type" value="Genomic_DNA"/>
</dbReference>
<proteinExistence type="predicted"/>
<dbReference type="InterPro" id="IPR012349">
    <property type="entry name" value="Split_barrel_FMN-bd"/>
</dbReference>
<organism evidence="1 2">
    <name type="scientific">Geoalkalibacter ferrihydriticus DSM 17813</name>
    <dbReference type="NCBI Taxonomy" id="1121915"/>
    <lineage>
        <taxon>Bacteria</taxon>
        <taxon>Pseudomonadati</taxon>
        <taxon>Thermodesulfobacteriota</taxon>
        <taxon>Desulfuromonadia</taxon>
        <taxon>Desulfuromonadales</taxon>
        <taxon>Geoalkalibacteraceae</taxon>
        <taxon>Geoalkalibacter</taxon>
    </lineage>
</organism>
<evidence type="ECO:0000313" key="2">
    <source>
        <dbReference type="Proteomes" id="UP000035068"/>
    </source>
</evidence>
<accession>A0A0C2HLN8</accession>
<name>A0A0C2HLN8_9BACT</name>